<dbReference type="InterPro" id="IPR022493">
    <property type="entry name" value="CHP03716_TM_YkoY"/>
</dbReference>
<feature type="transmembrane region" description="Helical" evidence="6">
    <location>
        <begin position="64"/>
        <end position="84"/>
    </location>
</feature>
<feature type="transmembrane region" description="Helical" evidence="6">
    <location>
        <begin position="167"/>
        <end position="188"/>
    </location>
</feature>
<feature type="transmembrane region" description="Helical" evidence="6">
    <location>
        <begin position="200"/>
        <end position="219"/>
    </location>
</feature>
<dbReference type="PANTHER" id="PTHR30238">
    <property type="entry name" value="MEMBRANE BOUND PREDICTED REDOX MODULATOR"/>
    <property type="match status" value="1"/>
</dbReference>
<keyword evidence="3 6" id="KW-0812">Transmembrane</keyword>
<evidence type="ECO:0000256" key="2">
    <source>
        <dbReference type="ARBA" id="ARBA00007511"/>
    </source>
</evidence>
<feature type="transmembrane region" description="Helical" evidence="6">
    <location>
        <begin position="27"/>
        <end position="52"/>
    </location>
</feature>
<evidence type="ECO:0000256" key="6">
    <source>
        <dbReference type="SAM" id="Phobius"/>
    </source>
</evidence>
<keyword evidence="8" id="KW-1185">Reference proteome</keyword>
<feature type="transmembrane region" description="Helical" evidence="6">
    <location>
        <begin position="129"/>
        <end position="147"/>
    </location>
</feature>
<dbReference type="Proteomes" id="UP000006316">
    <property type="component" value="Unassembled WGS sequence"/>
</dbReference>
<dbReference type="PATRIC" id="fig|1117379.3.peg.3022"/>
<dbReference type="NCBIfam" id="TIGR03716">
    <property type="entry name" value="R_switched_YkoY"/>
    <property type="match status" value="1"/>
</dbReference>
<dbReference type="STRING" id="1117379.BABA_14642"/>
<dbReference type="AlphaFoldDB" id="K6DEF7"/>
<comment type="caution">
    <text evidence="7">The sequence shown here is derived from an EMBL/GenBank/DDBJ whole genome shotgun (WGS) entry which is preliminary data.</text>
</comment>
<accession>K6DEF7</accession>
<dbReference type="GO" id="GO:0016020">
    <property type="term" value="C:membrane"/>
    <property type="evidence" value="ECO:0007669"/>
    <property type="project" value="UniProtKB-SubCell"/>
</dbReference>
<name>K6DEF7_9BACI</name>
<evidence type="ECO:0000313" key="8">
    <source>
        <dbReference type="Proteomes" id="UP000006316"/>
    </source>
</evidence>
<dbReference type="InterPro" id="IPR005496">
    <property type="entry name" value="Integral_membrane_TerC"/>
</dbReference>
<evidence type="ECO:0000256" key="3">
    <source>
        <dbReference type="ARBA" id="ARBA00022692"/>
    </source>
</evidence>
<reference evidence="7 8" key="1">
    <citation type="journal article" date="2012" name="Front. Microbiol.">
        <title>Redundancy and modularity in membrane-associated dissimilatory nitrate reduction in Bacillus.</title>
        <authorList>
            <person name="Heylen K."/>
            <person name="Keltjens J."/>
        </authorList>
    </citation>
    <scope>NUCLEOTIDE SEQUENCE [LARGE SCALE GENOMIC DNA]</scope>
    <source>
        <strain evidence="8">LMG 21833T</strain>
    </source>
</reference>
<keyword evidence="4 6" id="KW-1133">Transmembrane helix</keyword>
<dbReference type="eggNOG" id="COG0861">
    <property type="taxonomic scope" value="Bacteria"/>
</dbReference>
<keyword evidence="5 6" id="KW-0472">Membrane</keyword>
<dbReference type="RefSeq" id="WP_007085924.1">
    <property type="nucleotide sequence ID" value="NZ_AJLS01000114.1"/>
</dbReference>
<comment type="subcellular location">
    <subcellularLocation>
        <location evidence="1">Membrane</location>
        <topology evidence="1">Multi-pass membrane protein</topology>
    </subcellularLocation>
</comment>
<evidence type="ECO:0000313" key="7">
    <source>
        <dbReference type="EMBL" id="EKN66704.1"/>
    </source>
</evidence>
<evidence type="ECO:0000256" key="1">
    <source>
        <dbReference type="ARBA" id="ARBA00004141"/>
    </source>
</evidence>
<organism evidence="7 8">
    <name type="scientific">Neobacillus bataviensis LMG 21833</name>
    <dbReference type="NCBI Taxonomy" id="1117379"/>
    <lineage>
        <taxon>Bacteria</taxon>
        <taxon>Bacillati</taxon>
        <taxon>Bacillota</taxon>
        <taxon>Bacilli</taxon>
        <taxon>Bacillales</taxon>
        <taxon>Bacillaceae</taxon>
        <taxon>Neobacillus</taxon>
    </lineage>
</organism>
<comment type="similarity">
    <text evidence="2">Belongs to the TerC family.</text>
</comment>
<dbReference type="PANTHER" id="PTHR30238:SF6">
    <property type="entry name" value="TERC-LIKE PROTEIN"/>
    <property type="match status" value="1"/>
</dbReference>
<feature type="transmembrane region" description="Helical" evidence="6">
    <location>
        <begin position="90"/>
        <end position="109"/>
    </location>
</feature>
<sequence>MLNEVLSTFASMLDWHMWADVLTSPKAWGMILSLAVLECILSADNALVLSAFVKPLPKQQQKKALVYGLWGAYLFRFIFIGLGTFLIKLWFIKLIGALYLLWLSVKFFIEKFKNKDGGEEEETHQPKGWLTKTFGVFWATVISVELMDLAFSVDSILTALAVSEEVWVILLGGMIGILLMRGVATFFISLMNRVPELETTAYVLITFIAVKMGLTLVEIHISNEIFILVMVLAFVITFIIHSIRKSRAEKLSH</sequence>
<dbReference type="Pfam" id="PF03741">
    <property type="entry name" value="TerC"/>
    <property type="match status" value="1"/>
</dbReference>
<evidence type="ECO:0000256" key="4">
    <source>
        <dbReference type="ARBA" id="ARBA00022989"/>
    </source>
</evidence>
<proteinExistence type="inferred from homology"/>
<evidence type="ECO:0000256" key="5">
    <source>
        <dbReference type="ARBA" id="ARBA00023136"/>
    </source>
</evidence>
<feature type="transmembrane region" description="Helical" evidence="6">
    <location>
        <begin position="225"/>
        <end position="243"/>
    </location>
</feature>
<dbReference type="EMBL" id="AJLS01000114">
    <property type="protein sequence ID" value="EKN66704.1"/>
    <property type="molecule type" value="Genomic_DNA"/>
</dbReference>
<gene>
    <name evidence="7" type="ORF">BABA_14642</name>
</gene>
<protein>
    <submittedName>
        <fullName evidence="7">Uncharacterized protein</fullName>
    </submittedName>
</protein>